<dbReference type="SUPFAM" id="SSF101908">
    <property type="entry name" value="Putative isomerase YbhE"/>
    <property type="match status" value="1"/>
</dbReference>
<dbReference type="STRING" id="79200.A0A166D9E6"/>
<dbReference type="InterPro" id="IPR050796">
    <property type="entry name" value="SCF_F-box_component"/>
</dbReference>
<dbReference type="NCBIfam" id="TIGR01640">
    <property type="entry name" value="F_box_assoc_1"/>
    <property type="match status" value="1"/>
</dbReference>
<accession>A0A166D9E6</accession>
<proteinExistence type="predicted"/>
<dbReference type="Gramene" id="KZN04960">
    <property type="protein sequence ID" value="KZN04960"/>
    <property type="gene ID" value="DCAR_005797"/>
</dbReference>
<dbReference type="OMA" id="PFITHEY"/>
<dbReference type="PANTHER" id="PTHR31672">
    <property type="entry name" value="BNACNNG10540D PROTEIN"/>
    <property type="match status" value="1"/>
</dbReference>
<dbReference type="InterPro" id="IPR017451">
    <property type="entry name" value="F-box-assoc_interact_dom"/>
</dbReference>
<gene>
    <name evidence="2" type="ORF">DCAR_005797</name>
</gene>
<name>A0A166D9E6_DAUCS</name>
<reference evidence="2" key="1">
    <citation type="journal article" date="2016" name="Nat. Genet.">
        <title>A high-quality carrot genome assembly provides new insights into carotenoid accumulation and asterid genome evolution.</title>
        <authorList>
            <person name="Iorizzo M."/>
            <person name="Ellison S."/>
            <person name="Senalik D."/>
            <person name="Zeng P."/>
            <person name="Satapoomin P."/>
            <person name="Huang J."/>
            <person name="Bowman M."/>
            <person name="Iovene M."/>
            <person name="Sanseverino W."/>
            <person name="Cavagnaro P."/>
            <person name="Yildiz M."/>
            <person name="Macko-Podgorni A."/>
            <person name="Moranska E."/>
            <person name="Grzebelus E."/>
            <person name="Grzebelus D."/>
            <person name="Ashrafi H."/>
            <person name="Zheng Z."/>
            <person name="Cheng S."/>
            <person name="Spooner D."/>
            <person name="Van Deynze A."/>
            <person name="Simon P."/>
        </authorList>
    </citation>
    <scope>NUCLEOTIDE SEQUENCE [LARGE SCALE GENOMIC DNA]</scope>
    <source>
        <tissue evidence="2">Leaf</tissue>
    </source>
</reference>
<dbReference type="Pfam" id="PF07734">
    <property type="entry name" value="FBA_1"/>
    <property type="match status" value="1"/>
</dbReference>
<feature type="domain" description="F-box associated beta-propeller type 1" evidence="1">
    <location>
        <begin position="44"/>
        <end position="239"/>
    </location>
</feature>
<sequence>MFCNAPFITHEYRPYVDFSVRGGELVLTGCSVHSLINGEVTKSDKLYNPVKDMDNWTYVVGYCNGLVCLACFDGSVFLWNPSTTESTRLPKYGIPHTVFGFGYDERKDDYKVFTIIGDRENKVSVYSSNSGCWRVIGEFPFGKLSFETCRGQFAFGALHWLVNQGDRRKDIIVALDMNTETHREVLQPDFGEDVYDLTLGTLGNSLSVVCQYKSGADIWVMKEHGVAESWTKLFTFWIPVDLPWKPRIRPICMLVNGDVIMLSDLTMILFNPGTEEIQMLFDTDCIDSAFNIKGAMTGPNCPKIEVGSWLYADGSLLIDWIFGEDLYEYHLSDDVSENK</sequence>
<dbReference type="AlphaFoldDB" id="A0A166D9E6"/>
<evidence type="ECO:0000259" key="1">
    <source>
        <dbReference type="Pfam" id="PF07734"/>
    </source>
</evidence>
<dbReference type="EMBL" id="LNRQ01000002">
    <property type="protein sequence ID" value="KZN04960.1"/>
    <property type="molecule type" value="Genomic_DNA"/>
</dbReference>
<evidence type="ECO:0000313" key="2">
    <source>
        <dbReference type="EMBL" id="KZN04960.1"/>
    </source>
</evidence>
<dbReference type="PANTHER" id="PTHR31672:SF13">
    <property type="entry name" value="F-BOX PROTEIN CPR30-LIKE"/>
    <property type="match status" value="1"/>
</dbReference>
<organism evidence="2">
    <name type="scientific">Daucus carota subsp. sativus</name>
    <name type="common">Carrot</name>
    <dbReference type="NCBI Taxonomy" id="79200"/>
    <lineage>
        <taxon>Eukaryota</taxon>
        <taxon>Viridiplantae</taxon>
        <taxon>Streptophyta</taxon>
        <taxon>Embryophyta</taxon>
        <taxon>Tracheophyta</taxon>
        <taxon>Spermatophyta</taxon>
        <taxon>Magnoliopsida</taxon>
        <taxon>eudicotyledons</taxon>
        <taxon>Gunneridae</taxon>
        <taxon>Pentapetalae</taxon>
        <taxon>asterids</taxon>
        <taxon>campanulids</taxon>
        <taxon>Apiales</taxon>
        <taxon>Apiaceae</taxon>
        <taxon>Apioideae</taxon>
        <taxon>Scandiceae</taxon>
        <taxon>Daucinae</taxon>
        <taxon>Daucus</taxon>
        <taxon>Daucus sect. Daucus</taxon>
    </lineage>
</organism>
<protein>
    <recommendedName>
        <fullName evidence="1">F-box associated beta-propeller type 1 domain-containing protein</fullName>
    </recommendedName>
</protein>
<dbReference type="InterPro" id="IPR006527">
    <property type="entry name" value="F-box-assoc_dom_typ1"/>
</dbReference>
<comment type="caution">
    <text evidence="2">The sequence shown here is derived from an EMBL/GenBank/DDBJ whole genome shotgun (WGS) entry which is preliminary data.</text>
</comment>